<dbReference type="InterPro" id="IPR014048">
    <property type="entry name" value="MethylDNA_cys_MeTrfase_DNA-bd"/>
</dbReference>
<dbReference type="InterPro" id="IPR036217">
    <property type="entry name" value="MethylDNA_cys_MeTrfase_DNAb"/>
</dbReference>
<evidence type="ECO:0000313" key="4">
    <source>
        <dbReference type="Proteomes" id="UP000321275"/>
    </source>
</evidence>
<keyword evidence="3" id="KW-0489">Methyltransferase</keyword>
<proteinExistence type="predicted"/>
<evidence type="ECO:0000313" key="3">
    <source>
        <dbReference type="EMBL" id="GEK47678.1"/>
    </source>
</evidence>
<gene>
    <name evidence="3" type="ORF">HPA02_19610</name>
</gene>
<dbReference type="CDD" id="cd06445">
    <property type="entry name" value="ATase"/>
    <property type="match status" value="1"/>
</dbReference>
<dbReference type="GO" id="GO:0008168">
    <property type="term" value="F:methyltransferase activity"/>
    <property type="evidence" value="ECO:0007669"/>
    <property type="project" value="UniProtKB-KW"/>
</dbReference>
<keyword evidence="1" id="KW-0227">DNA damage</keyword>
<dbReference type="Proteomes" id="UP000321275">
    <property type="component" value="Unassembled WGS sequence"/>
</dbReference>
<dbReference type="SUPFAM" id="SSF46767">
    <property type="entry name" value="Methylated DNA-protein cysteine methyltransferase, C-terminal domain"/>
    <property type="match status" value="1"/>
</dbReference>
<dbReference type="OrthoDB" id="9132167at2"/>
<dbReference type="PANTHER" id="PTHR42942:SF1">
    <property type="entry name" value="ALKYLTRANSFERASE-LIKE PROTEIN 1"/>
    <property type="match status" value="1"/>
</dbReference>
<dbReference type="InterPro" id="IPR052520">
    <property type="entry name" value="ATL_DNA_repair"/>
</dbReference>
<keyword evidence="3" id="KW-0808">Transferase</keyword>
<feature type="domain" description="Methylated-DNA-[protein]-cysteine S-methyltransferase DNA binding" evidence="2">
    <location>
        <begin position="14"/>
        <end position="90"/>
    </location>
</feature>
<comment type="caution">
    <text evidence="3">The sequence shown here is derived from an EMBL/GenBank/DDBJ whole genome shotgun (WGS) entry which is preliminary data.</text>
</comment>
<dbReference type="GO" id="GO:0032259">
    <property type="term" value="P:methylation"/>
    <property type="evidence" value="ECO:0007669"/>
    <property type="project" value="UniProtKB-KW"/>
</dbReference>
<dbReference type="AlphaFoldDB" id="A0A510X8B3"/>
<protein>
    <submittedName>
        <fullName evidence="3">Methylated-DNA--protein-cysteine methyltransferase</fullName>
    </submittedName>
</protein>
<name>A0A510X8B3_9GAMM</name>
<dbReference type="PANTHER" id="PTHR42942">
    <property type="entry name" value="6-O-METHYLGUANINE DNA METHYLTRANSFERASE"/>
    <property type="match status" value="1"/>
</dbReference>
<dbReference type="EMBL" id="BJUK01000019">
    <property type="protein sequence ID" value="GEK47678.1"/>
    <property type="molecule type" value="Genomic_DNA"/>
</dbReference>
<dbReference type="RefSeq" id="WP_146803015.1">
    <property type="nucleotide sequence ID" value="NZ_BJUK01000019.1"/>
</dbReference>
<reference evidence="3 4" key="1">
    <citation type="submission" date="2019-07" db="EMBL/GenBank/DDBJ databases">
        <title>Whole genome shotgun sequence of Halomonas pacifica NBRC 102220.</title>
        <authorList>
            <person name="Hosoyama A."/>
            <person name="Uohara A."/>
            <person name="Ohji S."/>
            <person name="Ichikawa N."/>
        </authorList>
    </citation>
    <scope>NUCLEOTIDE SEQUENCE [LARGE SCALE GENOMIC DNA]</scope>
    <source>
        <strain evidence="3 4">NBRC 102220</strain>
    </source>
</reference>
<accession>A0A510X8B3</accession>
<dbReference type="GO" id="GO:0006281">
    <property type="term" value="P:DNA repair"/>
    <property type="evidence" value="ECO:0007669"/>
    <property type="project" value="InterPro"/>
</dbReference>
<dbReference type="Gene3D" id="1.10.10.10">
    <property type="entry name" value="Winged helix-like DNA-binding domain superfamily/Winged helix DNA-binding domain"/>
    <property type="match status" value="1"/>
</dbReference>
<keyword evidence="4" id="KW-1185">Reference proteome</keyword>
<evidence type="ECO:0000259" key="2">
    <source>
        <dbReference type="Pfam" id="PF01035"/>
    </source>
</evidence>
<dbReference type="Pfam" id="PF01035">
    <property type="entry name" value="DNA_binding_1"/>
    <property type="match status" value="1"/>
</dbReference>
<dbReference type="InterPro" id="IPR036388">
    <property type="entry name" value="WH-like_DNA-bd_sf"/>
</dbReference>
<evidence type="ECO:0000256" key="1">
    <source>
        <dbReference type="ARBA" id="ARBA00022763"/>
    </source>
</evidence>
<sequence length="105" mass="11684">MTKKRSPHQGASRREAIYTIVAAIPPGRVTSYGCIATLAEGLTPRLVARALGELPAGHGLPWQRVIRSDRRLADHPGAARQRALLEDEGIDFDDRGRVPERYFWP</sequence>
<organism evidence="3 4">
    <name type="scientific">Bisbaumannia pacifica</name>
    <dbReference type="NCBI Taxonomy" id="77098"/>
    <lineage>
        <taxon>Bacteria</taxon>
        <taxon>Pseudomonadati</taxon>
        <taxon>Pseudomonadota</taxon>
        <taxon>Gammaproteobacteria</taxon>
        <taxon>Oceanospirillales</taxon>
        <taxon>Halomonadaceae</taxon>
        <taxon>Bisbaumannia</taxon>
    </lineage>
</organism>